<proteinExistence type="predicted"/>
<evidence type="ECO:0000256" key="4">
    <source>
        <dbReference type="ARBA" id="ARBA00022833"/>
    </source>
</evidence>
<feature type="domain" description="MPN" evidence="6">
    <location>
        <begin position="20"/>
        <end position="142"/>
    </location>
</feature>
<evidence type="ECO:0000313" key="8">
    <source>
        <dbReference type="Proteomes" id="UP001596145"/>
    </source>
</evidence>
<keyword evidence="3" id="KW-0378">Hydrolase</keyword>
<dbReference type="Pfam" id="PF04002">
    <property type="entry name" value="RadC"/>
    <property type="match status" value="1"/>
</dbReference>
<protein>
    <submittedName>
        <fullName evidence="7">JAB domain-containing protein</fullName>
    </submittedName>
</protein>
<reference evidence="7 8" key="1">
    <citation type="journal article" date="2019" name="Int. J. Syst. Evol. Microbiol.">
        <title>The Global Catalogue of Microorganisms (GCM) 10K type strain sequencing project: providing services to taxonomists for standard genome sequencing and annotation.</title>
        <authorList>
            <consortium name="The Broad Institute Genomics Platform"/>
            <consortium name="The Broad Institute Genome Sequencing Center for Infectious Disease"/>
            <person name="Wu L."/>
            <person name="Ma J."/>
        </authorList>
    </citation>
    <scope>NUCLEOTIDE SEQUENCE [LARGE SCALE GENOMIC DNA]</scope>
    <source>
        <strain evidence="7 8">CGMCC 1.16026</strain>
    </source>
</reference>
<organism evidence="7 8">
    <name type="scientific">Halorubrum glutamatedens</name>
    <dbReference type="NCBI Taxonomy" id="2707018"/>
    <lineage>
        <taxon>Archaea</taxon>
        <taxon>Methanobacteriati</taxon>
        <taxon>Methanobacteriota</taxon>
        <taxon>Stenosarchaea group</taxon>
        <taxon>Halobacteria</taxon>
        <taxon>Halobacteriales</taxon>
        <taxon>Haloferacaceae</taxon>
        <taxon>Halorubrum</taxon>
    </lineage>
</organism>
<dbReference type="GO" id="GO:0008237">
    <property type="term" value="F:metallopeptidase activity"/>
    <property type="evidence" value="ECO:0007669"/>
    <property type="project" value="UniProtKB-KW"/>
</dbReference>
<dbReference type="PROSITE" id="PS50249">
    <property type="entry name" value="MPN"/>
    <property type="match status" value="1"/>
</dbReference>
<keyword evidence="1" id="KW-0645">Protease</keyword>
<dbReference type="EMBL" id="JBHSKV010000001">
    <property type="protein sequence ID" value="MFC5133471.1"/>
    <property type="molecule type" value="Genomic_DNA"/>
</dbReference>
<dbReference type="InterPro" id="IPR037518">
    <property type="entry name" value="MPN"/>
</dbReference>
<name>A0ABD5QPQ4_9EURY</name>
<dbReference type="PANTHER" id="PTHR30471">
    <property type="entry name" value="DNA REPAIR PROTEIN RADC"/>
    <property type="match status" value="1"/>
</dbReference>
<dbReference type="Gene3D" id="3.40.140.10">
    <property type="entry name" value="Cytidine Deaminase, domain 2"/>
    <property type="match status" value="1"/>
</dbReference>
<dbReference type="InterPro" id="IPR001405">
    <property type="entry name" value="UPF0758"/>
</dbReference>
<dbReference type="AlphaFoldDB" id="A0ABD5QPQ4"/>
<dbReference type="CDD" id="cd08071">
    <property type="entry name" value="MPN_DUF2466"/>
    <property type="match status" value="1"/>
</dbReference>
<keyword evidence="5" id="KW-0482">Metalloprotease</keyword>
<dbReference type="InterPro" id="IPR025657">
    <property type="entry name" value="RadC_JAB"/>
</dbReference>
<comment type="caution">
    <text evidence="7">The sequence shown here is derived from an EMBL/GenBank/DDBJ whole genome shotgun (WGS) entry which is preliminary data.</text>
</comment>
<evidence type="ECO:0000256" key="1">
    <source>
        <dbReference type="ARBA" id="ARBA00022670"/>
    </source>
</evidence>
<dbReference type="GO" id="GO:0006508">
    <property type="term" value="P:proteolysis"/>
    <property type="evidence" value="ECO:0007669"/>
    <property type="project" value="UniProtKB-KW"/>
</dbReference>
<dbReference type="PANTHER" id="PTHR30471:SF3">
    <property type="entry name" value="UPF0758 PROTEIN YEES-RELATED"/>
    <property type="match status" value="1"/>
</dbReference>
<keyword evidence="2" id="KW-0479">Metal-binding</keyword>
<evidence type="ECO:0000256" key="2">
    <source>
        <dbReference type="ARBA" id="ARBA00022723"/>
    </source>
</evidence>
<evidence type="ECO:0000256" key="5">
    <source>
        <dbReference type="ARBA" id="ARBA00023049"/>
    </source>
</evidence>
<keyword evidence="8" id="KW-1185">Reference proteome</keyword>
<dbReference type="Proteomes" id="UP001596145">
    <property type="component" value="Unassembled WGS sequence"/>
</dbReference>
<evidence type="ECO:0000259" key="6">
    <source>
        <dbReference type="PROSITE" id="PS50249"/>
    </source>
</evidence>
<keyword evidence="4" id="KW-0862">Zinc</keyword>
<gene>
    <name evidence="7" type="ORF">ACFPJA_01845</name>
</gene>
<dbReference type="RefSeq" id="WP_122103871.1">
    <property type="nucleotide sequence ID" value="NZ_JBHSKV010000001.1"/>
</dbReference>
<evidence type="ECO:0000256" key="3">
    <source>
        <dbReference type="ARBA" id="ARBA00022801"/>
    </source>
</evidence>
<sequence length="143" mass="15734">MSATPDIEVGTTLKQQDEPTIDSYTDVTDVYEDELNDEDQENMVGVYLSSSNHVLGDALLFRGSLRSISVEPRDIVRKALLLNASATILLHNHPGGDPEPTKADIETTETAHEALDMFEFRLLDHVIISPHGCTSMQQDGTLP</sequence>
<evidence type="ECO:0000313" key="7">
    <source>
        <dbReference type="EMBL" id="MFC5133471.1"/>
    </source>
</evidence>
<accession>A0ABD5QPQ4</accession>
<dbReference type="GO" id="GO:0046872">
    <property type="term" value="F:metal ion binding"/>
    <property type="evidence" value="ECO:0007669"/>
    <property type="project" value="UniProtKB-KW"/>
</dbReference>